<evidence type="ECO:0000313" key="4">
    <source>
        <dbReference type="Proteomes" id="UP001107558"/>
    </source>
</evidence>
<dbReference type="EMBL" id="JADBJN010000002">
    <property type="protein sequence ID" value="KAG5678943.1"/>
    <property type="molecule type" value="Genomic_DNA"/>
</dbReference>
<reference evidence="3" key="1">
    <citation type="submission" date="2021-03" db="EMBL/GenBank/DDBJ databases">
        <title>Chromosome level genome of the anhydrobiotic midge Polypedilum vanderplanki.</title>
        <authorList>
            <person name="Yoshida Y."/>
            <person name="Kikawada T."/>
            <person name="Gusev O."/>
        </authorList>
    </citation>
    <scope>NUCLEOTIDE SEQUENCE</scope>
    <source>
        <strain evidence="3">NIAS01</strain>
        <tissue evidence="3">Whole body or cell culture</tissue>
    </source>
</reference>
<feature type="compositionally biased region" description="Polar residues" evidence="1">
    <location>
        <begin position="149"/>
        <end position="160"/>
    </location>
</feature>
<comment type="caution">
    <text evidence="3">The sequence shown here is derived from an EMBL/GenBank/DDBJ whole genome shotgun (WGS) entry which is preliminary data.</text>
</comment>
<dbReference type="Proteomes" id="UP001107558">
    <property type="component" value="Chromosome 2"/>
</dbReference>
<feature type="chain" id="PRO_5039944722" evidence="2">
    <location>
        <begin position="20"/>
        <end position="702"/>
    </location>
</feature>
<gene>
    <name evidence="3" type="ORF">PVAND_008562</name>
</gene>
<protein>
    <submittedName>
        <fullName evidence="3">Uncharacterized protein</fullName>
    </submittedName>
</protein>
<feature type="compositionally biased region" description="Low complexity" evidence="1">
    <location>
        <begin position="686"/>
        <end position="702"/>
    </location>
</feature>
<dbReference type="OrthoDB" id="7791668at2759"/>
<evidence type="ECO:0000313" key="3">
    <source>
        <dbReference type="EMBL" id="KAG5678943.1"/>
    </source>
</evidence>
<accession>A0A9J6CAC7</accession>
<feature type="region of interest" description="Disordered" evidence="1">
    <location>
        <begin position="674"/>
        <end position="702"/>
    </location>
</feature>
<feature type="region of interest" description="Disordered" evidence="1">
    <location>
        <begin position="594"/>
        <end position="658"/>
    </location>
</feature>
<keyword evidence="4" id="KW-1185">Reference proteome</keyword>
<feature type="region of interest" description="Disordered" evidence="1">
    <location>
        <begin position="149"/>
        <end position="168"/>
    </location>
</feature>
<keyword evidence="2" id="KW-0732">Signal</keyword>
<sequence>MHVFWTLFVILFCSQKINCEDDEKFKRDISSGYFINSDVINKDDRKVQGKNENSKDLYMSPLSYVFGSLGIPLDKNFKTSVEYWPPDMDKKKFQKMWESEDSSFPFASWFNPPAVDSIPIKAPEISHEQPQHAVDLSDNYNFNYDYIPSTVQPPKQNNNHRQVKKHKKIKSIDIPVKPENYHHPIVNENYDSSFIKSTPEPIVIVPQVSEEPESSFPIAVDFNNFIKSTTQAPVKNLVYVPSSTTEDSLIYYNEAAMTNPGPIVFPTIEPTTARSSSTKHFDYAPIINTAVVPRANKKRKLKKKAKTSSLVTQFNIDSNNQVINSQTPEISAITTNDATATEKTSFQYSPQMYEIDNESIHYTDIISNLSNLTELSYSSNNRTGNNFKHQKGDHIINKSKNNLNKVIANDLESTTVVTSTTTNHPFLITVVSEDDDNKTTKKEEYSSVGPDYNYEKTTEKIVMHSTTSTSSHLPSSTTARIKKLNKSKSSDVSNSVENAIGELKKAIDDHDTMKVKNIVEQYENHSSIANIMNAMVLSANIKADKEKKNESTATTASYSEIMKSSKIHRSRFGTYRNMKPKYIDALKSADQHSTTSVTVHSQHSSTIASSSSTVKVKKVKTTASPKTLENLTSSKKKNSSNEQMSTSSLPPSSIKSRKFISTVRQYTPKARQIVNKSTTKSHSVNTTTIRSARRTTTTRASS</sequence>
<name>A0A9J6CAC7_POLVA</name>
<feature type="signal peptide" evidence="2">
    <location>
        <begin position="1"/>
        <end position="19"/>
    </location>
</feature>
<feature type="compositionally biased region" description="Polar residues" evidence="1">
    <location>
        <begin position="674"/>
        <end position="685"/>
    </location>
</feature>
<organism evidence="3 4">
    <name type="scientific">Polypedilum vanderplanki</name>
    <name type="common">Sleeping chironomid midge</name>
    <dbReference type="NCBI Taxonomy" id="319348"/>
    <lineage>
        <taxon>Eukaryota</taxon>
        <taxon>Metazoa</taxon>
        <taxon>Ecdysozoa</taxon>
        <taxon>Arthropoda</taxon>
        <taxon>Hexapoda</taxon>
        <taxon>Insecta</taxon>
        <taxon>Pterygota</taxon>
        <taxon>Neoptera</taxon>
        <taxon>Endopterygota</taxon>
        <taxon>Diptera</taxon>
        <taxon>Nematocera</taxon>
        <taxon>Chironomoidea</taxon>
        <taxon>Chironomidae</taxon>
        <taxon>Chironominae</taxon>
        <taxon>Polypedilum</taxon>
        <taxon>Polypedilum</taxon>
    </lineage>
</organism>
<proteinExistence type="predicted"/>
<dbReference type="AlphaFoldDB" id="A0A9J6CAC7"/>
<feature type="compositionally biased region" description="Low complexity" evidence="1">
    <location>
        <begin position="594"/>
        <end position="614"/>
    </location>
</feature>
<evidence type="ECO:0000256" key="2">
    <source>
        <dbReference type="SAM" id="SignalP"/>
    </source>
</evidence>
<feature type="compositionally biased region" description="Low complexity" evidence="1">
    <location>
        <begin position="645"/>
        <end position="654"/>
    </location>
</feature>
<evidence type="ECO:0000256" key="1">
    <source>
        <dbReference type="SAM" id="MobiDB-lite"/>
    </source>
</evidence>